<dbReference type="Pfam" id="PF13462">
    <property type="entry name" value="Thioredoxin_4"/>
    <property type="match status" value="1"/>
</dbReference>
<dbReference type="Proteomes" id="UP000580709">
    <property type="component" value="Unassembled WGS sequence"/>
</dbReference>
<protein>
    <submittedName>
        <fullName evidence="3">Thioredoxin domain-containing protein</fullName>
    </submittedName>
</protein>
<keyword evidence="1" id="KW-0812">Transmembrane</keyword>
<evidence type="ECO:0000313" key="3">
    <source>
        <dbReference type="EMBL" id="MBA4506386.1"/>
    </source>
</evidence>
<dbReference type="CDD" id="cd02972">
    <property type="entry name" value="DsbA_family"/>
    <property type="match status" value="1"/>
</dbReference>
<sequence>MTTRKVKNPNDKGGSAFIWALVAVVAIAALVIGLIVFNGRSQRSQAIAEQMVPVENLQVSYVEGDPYFTLSAAEGGEGAKTVDLFEDFSCSYCADLATATDGDALEKIQAGELEVNVRPMTILDSQGGQYSPGHSTHALAAELALAANGEAEALWNLRAMLFENQQSVFNKLDKDDFADRAKEFGASDEAVQAIRDGAFEEQATAMGEANLNYQNEKTGTAYTPRVMRDDKDLVEGQEITNWVDAATA</sequence>
<keyword evidence="4" id="KW-1185">Reference proteome</keyword>
<evidence type="ECO:0000313" key="4">
    <source>
        <dbReference type="Proteomes" id="UP000580709"/>
    </source>
</evidence>
<dbReference type="InterPro" id="IPR036249">
    <property type="entry name" value="Thioredoxin-like_sf"/>
</dbReference>
<gene>
    <name evidence="3" type="ORF">H0H28_13950</name>
</gene>
<feature type="domain" description="Thioredoxin-like fold" evidence="2">
    <location>
        <begin position="80"/>
        <end position="235"/>
    </location>
</feature>
<dbReference type="EMBL" id="JACEOR010000680">
    <property type="protein sequence ID" value="MBA4506386.1"/>
    <property type="molecule type" value="Genomic_DNA"/>
</dbReference>
<dbReference type="InterPro" id="IPR012336">
    <property type="entry name" value="Thioredoxin-like_fold"/>
</dbReference>
<dbReference type="SUPFAM" id="SSF52833">
    <property type="entry name" value="Thioredoxin-like"/>
    <property type="match status" value="1"/>
</dbReference>
<keyword evidence="1" id="KW-1133">Transmembrane helix</keyword>
<feature type="transmembrane region" description="Helical" evidence="1">
    <location>
        <begin position="16"/>
        <end position="37"/>
    </location>
</feature>
<accession>A0A6I7R859</accession>
<dbReference type="Gene3D" id="3.40.30.10">
    <property type="entry name" value="Glutaredoxin"/>
    <property type="match status" value="1"/>
</dbReference>
<dbReference type="RefSeq" id="WP_144742228.1">
    <property type="nucleotide sequence ID" value="NZ_JACEOR010000680.1"/>
</dbReference>
<evidence type="ECO:0000256" key="1">
    <source>
        <dbReference type="SAM" id="Phobius"/>
    </source>
</evidence>
<proteinExistence type="predicted"/>
<comment type="caution">
    <text evidence="3">The sequence shown here is derived from an EMBL/GenBank/DDBJ whole genome shotgun (WGS) entry which is preliminary data.</text>
</comment>
<evidence type="ECO:0000259" key="2">
    <source>
        <dbReference type="Pfam" id="PF13462"/>
    </source>
</evidence>
<keyword evidence="1" id="KW-0472">Membrane</keyword>
<dbReference type="AlphaFoldDB" id="A0A6I7R859"/>
<organism evidence="3 4">
    <name type="scientific">Corynebacterium sanguinis</name>
    <dbReference type="NCBI Taxonomy" id="2594913"/>
    <lineage>
        <taxon>Bacteria</taxon>
        <taxon>Bacillati</taxon>
        <taxon>Actinomycetota</taxon>
        <taxon>Actinomycetes</taxon>
        <taxon>Mycobacteriales</taxon>
        <taxon>Corynebacteriaceae</taxon>
        <taxon>Corynebacterium</taxon>
    </lineage>
</organism>
<name>A0A6I7R859_9CORY</name>
<reference evidence="3 4" key="1">
    <citation type="submission" date="2020-07" db="EMBL/GenBank/DDBJ databases">
        <authorList>
            <person name="Khare M."/>
        </authorList>
    </citation>
    <scope>NUCLEOTIDE SEQUENCE [LARGE SCALE GENOMIC DNA]</scope>
    <source>
        <strain evidence="3 4">P8776</strain>
    </source>
</reference>